<evidence type="ECO:0000256" key="6">
    <source>
        <dbReference type="ARBA" id="ARBA00022989"/>
    </source>
</evidence>
<dbReference type="GO" id="GO:0015184">
    <property type="term" value="F:L-cystine transmembrane transporter activity"/>
    <property type="evidence" value="ECO:0007669"/>
    <property type="project" value="TreeGrafter"/>
</dbReference>
<feature type="transmembrane region" description="Helical" evidence="9">
    <location>
        <begin position="227"/>
        <end position="252"/>
    </location>
</feature>
<evidence type="ECO:0000256" key="1">
    <source>
        <dbReference type="ARBA" id="ARBA00004141"/>
    </source>
</evidence>
<dbReference type="RefSeq" id="WP_156705267.1">
    <property type="nucleotide sequence ID" value="NZ_CACRUX010000059.1"/>
</dbReference>
<dbReference type="GO" id="GO:0005886">
    <property type="term" value="C:plasma membrane"/>
    <property type="evidence" value="ECO:0007669"/>
    <property type="project" value="TreeGrafter"/>
</dbReference>
<keyword evidence="7 9" id="KW-0472">Membrane</keyword>
<feature type="transmembrane region" description="Helical" evidence="9">
    <location>
        <begin position="396"/>
        <end position="420"/>
    </location>
</feature>
<feature type="transmembrane region" description="Helical" evidence="9">
    <location>
        <begin position="82"/>
        <end position="109"/>
    </location>
</feature>
<dbReference type="PANTHER" id="PTHR42865">
    <property type="entry name" value="PROTON/GLUTAMATE-ASPARTATE SYMPORTER"/>
    <property type="match status" value="1"/>
</dbReference>
<dbReference type="PANTHER" id="PTHR42865:SF5">
    <property type="entry name" value="L-CYSTINE TRANSPORTER TCYP"/>
    <property type="match status" value="1"/>
</dbReference>
<dbReference type="InterPro" id="IPR036458">
    <property type="entry name" value="Na:dicarbo_symporter_sf"/>
</dbReference>
<keyword evidence="5 9" id="KW-0812">Transmembrane</keyword>
<feature type="transmembrane region" description="Helical" evidence="9">
    <location>
        <begin position="339"/>
        <end position="360"/>
    </location>
</feature>
<keyword evidence="6 9" id="KW-1133">Transmembrane helix</keyword>
<proteinExistence type="inferred from homology"/>
<accession>A0A6N3DXV8</accession>
<organism evidence="10">
    <name type="scientific">Veillonella ratti</name>
    <dbReference type="NCBI Taxonomy" id="103892"/>
    <lineage>
        <taxon>Bacteria</taxon>
        <taxon>Bacillati</taxon>
        <taxon>Bacillota</taxon>
        <taxon>Negativicutes</taxon>
        <taxon>Veillonellales</taxon>
        <taxon>Veillonellaceae</taxon>
        <taxon>Veillonella</taxon>
    </lineage>
</organism>
<feature type="transmembrane region" description="Helical" evidence="9">
    <location>
        <begin position="301"/>
        <end position="319"/>
    </location>
</feature>
<dbReference type="PRINTS" id="PR00173">
    <property type="entry name" value="EDTRNSPORT"/>
</dbReference>
<dbReference type="InterPro" id="IPR001991">
    <property type="entry name" value="Na-dicarboxylate_symporter"/>
</dbReference>
<feature type="transmembrane region" description="Helical" evidence="9">
    <location>
        <begin position="189"/>
        <end position="206"/>
    </location>
</feature>
<feature type="transmembrane region" description="Helical" evidence="9">
    <location>
        <begin position="41"/>
        <end position="62"/>
    </location>
</feature>
<evidence type="ECO:0000256" key="3">
    <source>
        <dbReference type="ARBA" id="ARBA00022031"/>
    </source>
</evidence>
<evidence type="ECO:0000256" key="2">
    <source>
        <dbReference type="ARBA" id="ARBA00006148"/>
    </source>
</evidence>
<feature type="transmembrane region" description="Helical" evidence="9">
    <location>
        <begin position="121"/>
        <end position="143"/>
    </location>
</feature>
<feature type="transmembrane region" description="Helical" evidence="9">
    <location>
        <begin position="12"/>
        <end position="34"/>
    </location>
</feature>
<evidence type="ECO:0000313" key="10">
    <source>
        <dbReference type="EMBL" id="VYU30823.1"/>
    </source>
</evidence>
<comment type="similarity">
    <text evidence="2">Belongs to the dicarboxylate/amino acid:cation symporter (DAACS) (TC 2.A.23) family.</text>
</comment>
<gene>
    <name evidence="10" type="primary">tcyP</name>
    <name evidence="10" type="ORF">VRLFYP33_01708</name>
</gene>
<dbReference type="Pfam" id="PF00375">
    <property type="entry name" value="SDF"/>
    <property type="match status" value="1"/>
</dbReference>
<evidence type="ECO:0000256" key="7">
    <source>
        <dbReference type="ARBA" id="ARBA00023136"/>
    </source>
</evidence>
<evidence type="ECO:0000256" key="8">
    <source>
        <dbReference type="ARBA" id="ARBA00031293"/>
    </source>
</evidence>
<evidence type="ECO:0000256" key="5">
    <source>
        <dbReference type="ARBA" id="ARBA00022692"/>
    </source>
</evidence>
<reference evidence="10" key="1">
    <citation type="submission" date="2019-11" db="EMBL/GenBank/DDBJ databases">
        <authorList>
            <person name="Feng L."/>
        </authorList>
    </citation>
    <scope>NUCLEOTIDE SEQUENCE</scope>
    <source>
        <strain evidence="10">VrattiLFYP33</strain>
    </source>
</reference>
<keyword evidence="4" id="KW-0813">Transport</keyword>
<comment type="subcellular location">
    <subcellularLocation>
        <location evidence="1">Membrane</location>
        <topology evidence="1">Multi-pass membrane protein</topology>
    </subcellularLocation>
</comment>
<feature type="transmembrane region" description="Helical" evidence="9">
    <location>
        <begin position="264"/>
        <end position="289"/>
    </location>
</feature>
<protein>
    <recommendedName>
        <fullName evidence="3">L-cystine uptake protein TcyP</fullName>
    </recommendedName>
    <alternativeName>
        <fullName evidence="8">Transporter of cystine TcyP</fullName>
    </alternativeName>
</protein>
<dbReference type="AlphaFoldDB" id="A0A6N3DXV8"/>
<dbReference type="GO" id="GO:0015293">
    <property type="term" value="F:symporter activity"/>
    <property type="evidence" value="ECO:0007669"/>
    <property type="project" value="InterPro"/>
</dbReference>
<dbReference type="EMBL" id="CACRUX010000059">
    <property type="protein sequence ID" value="VYU30823.1"/>
    <property type="molecule type" value="Genomic_DNA"/>
</dbReference>
<name>A0A6N3DXV8_9FIRM</name>
<sequence length="476" mass="50261">MDIPFFQEFLMVSNPITIGILILFVAMLGFVYYLQRRQTAFGNLVIIGTLLGAVLGFVVQFIAQFPDDPMKVVYIKESTKWFSLIGGGFIDLIRMLVIPLVFVSIIHVILHMERGADLKKLVSSTAFVALVMVAIAAVVGLVLGSVTHLGEGIAAGGAPAKMREVKPVVDTLRALIPNNPISAMAETNVIAVVVFGVIIGGIARLIKQTGTDKLELVTKLFDELHLIISWVADFIIGLMPYGVLGLLATTLAQKGFQAIADMGLFIVLIYVGVVIMLIVQAVLLTIFGVSPIMYFRKARAPLFLAFTSRSSMGVLPLTVDTLTKRLGVNAATANTVGSFGTTAGMQGCAGVFPALCIVYIANVAGVPLDMTMYVMSVIVIALGSIGIAGVPGTATMAASVSLSGTGLGAFFSSISPVLAIDPIIDMGRTMLNVSGSMTNAIVVDKLMGTFDQEAFNDTSTIDRPVSNKTGGDTEVA</sequence>
<dbReference type="SUPFAM" id="SSF118215">
    <property type="entry name" value="Proton glutamate symport protein"/>
    <property type="match status" value="1"/>
</dbReference>
<evidence type="ECO:0000256" key="9">
    <source>
        <dbReference type="SAM" id="Phobius"/>
    </source>
</evidence>
<evidence type="ECO:0000256" key="4">
    <source>
        <dbReference type="ARBA" id="ARBA00022448"/>
    </source>
</evidence>
<dbReference type="Gene3D" id="1.10.3860.10">
    <property type="entry name" value="Sodium:dicarboxylate symporter"/>
    <property type="match status" value="1"/>
</dbReference>
<feature type="transmembrane region" description="Helical" evidence="9">
    <location>
        <begin position="372"/>
        <end position="390"/>
    </location>
</feature>